<evidence type="ECO:0000313" key="4">
    <source>
        <dbReference type="EMBL" id="PCJ24387.1"/>
    </source>
</evidence>
<comment type="caution">
    <text evidence="4">The sequence shown here is derived from an EMBL/GenBank/DDBJ whole genome shotgun (WGS) entry which is preliminary data.</text>
</comment>
<name>A0A2A5AYJ4_9GAMM</name>
<keyword evidence="1" id="KW-0732">Signal</keyword>
<evidence type="ECO:0000256" key="2">
    <source>
        <dbReference type="ARBA" id="ARBA00023008"/>
    </source>
</evidence>
<protein>
    <recommendedName>
        <fullName evidence="3">CopC domain-containing protein</fullName>
    </recommendedName>
</protein>
<accession>A0A2A5AYJ4</accession>
<reference evidence="5" key="1">
    <citation type="submission" date="2017-08" db="EMBL/GenBank/DDBJ databases">
        <title>A dynamic microbial community with high functional redundancy inhabits the cold, oxic subseafloor aquifer.</title>
        <authorList>
            <person name="Tully B.J."/>
            <person name="Wheat C.G."/>
            <person name="Glazer B.T."/>
            <person name="Huber J.A."/>
        </authorList>
    </citation>
    <scope>NUCLEOTIDE SEQUENCE [LARGE SCALE GENOMIC DNA]</scope>
</reference>
<dbReference type="SUPFAM" id="SSF81296">
    <property type="entry name" value="E set domains"/>
    <property type="match status" value="1"/>
</dbReference>
<evidence type="ECO:0000259" key="3">
    <source>
        <dbReference type="Pfam" id="PF04234"/>
    </source>
</evidence>
<organism evidence="4 5">
    <name type="scientific">SAR86 cluster bacterium</name>
    <dbReference type="NCBI Taxonomy" id="2030880"/>
    <lineage>
        <taxon>Bacteria</taxon>
        <taxon>Pseudomonadati</taxon>
        <taxon>Pseudomonadota</taxon>
        <taxon>Gammaproteobacteria</taxon>
        <taxon>SAR86 cluster</taxon>
    </lineage>
</organism>
<dbReference type="AlphaFoldDB" id="A0A2A5AYJ4"/>
<evidence type="ECO:0000256" key="1">
    <source>
        <dbReference type="ARBA" id="ARBA00022729"/>
    </source>
</evidence>
<sequence length="171" mass="19099">MPFPSSYFIIFRIETTRRCPSGSEIITVTSYHYYYCQFQYGEPMLLRKKIQTSIAAIFAITLLSACVTNLEYSPFVSSEPAAGSVLTRAPRTLRLFYDALPDVSQSELVLTGPAGEYRMRGMHTMGMDDLMIEIFEPAATDGDYTVSWTTAVGDDPSVYQGSFDFTVQTGQ</sequence>
<feature type="domain" description="CopC" evidence="3">
    <location>
        <begin position="76"/>
        <end position="167"/>
    </location>
</feature>
<dbReference type="GO" id="GO:0005507">
    <property type="term" value="F:copper ion binding"/>
    <property type="evidence" value="ECO:0007669"/>
    <property type="project" value="InterPro"/>
</dbReference>
<keyword evidence="2" id="KW-0186">Copper</keyword>
<dbReference type="InterPro" id="IPR007348">
    <property type="entry name" value="CopC_dom"/>
</dbReference>
<dbReference type="Pfam" id="PF04234">
    <property type="entry name" value="CopC"/>
    <property type="match status" value="1"/>
</dbReference>
<dbReference type="GO" id="GO:0042597">
    <property type="term" value="C:periplasmic space"/>
    <property type="evidence" value="ECO:0007669"/>
    <property type="project" value="InterPro"/>
</dbReference>
<dbReference type="Proteomes" id="UP000218327">
    <property type="component" value="Unassembled WGS sequence"/>
</dbReference>
<dbReference type="EMBL" id="NVVJ01000027">
    <property type="protein sequence ID" value="PCJ24387.1"/>
    <property type="molecule type" value="Genomic_DNA"/>
</dbReference>
<dbReference type="InterPro" id="IPR014756">
    <property type="entry name" value="Ig_E-set"/>
</dbReference>
<evidence type="ECO:0000313" key="5">
    <source>
        <dbReference type="Proteomes" id="UP000218327"/>
    </source>
</evidence>
<proteinExistence type="predicted"/>
<dbReference type="Gene3D" id="2.60.40.1220">
    <property type="match status" value="1"/>
</dbReference>
<gene>
    <name evidence="4" type="ORF">COA96_09695</name>
</gene>
<dbReference type="GO" id="GO:0046688">
    <property type="term" value="P:response to copper ion"/>
    <property type="evidence" value="ECO:0007669"/>
    <property type="project" value="InterPro"/>
</dbReference>
<dbReference type="InterPro" id="IPR014755">
    <property type="entry name" value="Cu-Rt/internalin_Ig-like"/>
</dbReference>